<feature type="transmembrane region" description="Helical" evidence="1">
    <location>
        <begin position="106"/>
        <end position="136"/>
    </location>
</feature>
<dbReference type="Proteomes" id="UP000317303">
    <property type="component" value="Unassembled WGS sequence"/>
</dbReference>
<dbReference type="AlphaFoldDB" id="A0A660CGQ9"/>
<dbReference type="EMBL" id="VLJV01000001">
    <property type="protein sequence ID" value="TWH22602.1"/>
    <property type="molecule type" value="Genomic_DNA"/>
</dbReference>
<keyword evidence="1" id="KW-0812">Transmembrane</keyword>
<name>A0A660CGQ9_9PSEU</name>
<organism evidence="3 4">
    <name type="scientific">Prauserella rugosa</name>
    <dbReference type="NCBI Taxonomy" id="43354"/>
    <lineage>
        <taxon>Bacteria</taxon>
        <taxon>Bacillati</taxon>
        <taxon>Actinomycetota</taxon>
        <taxon>Actinomycetes</taxon>
        <taxon>Pseudonocardiales</taxon>
        <taxon>Pseudonocardiaceae</taxon>
        <taxon>Prauserella</taxon>
    </lineage>
</organism>
<dbReference type="InterPro" id="IPR025828">
    <property type="entry name" value="Put_sensor_dom"/>
</dbReference>
<sequence length="226" mass="24271">MDVHLSSPRPAGSLALLLSSLPLGIVSFVFLVTTFSVGVPLSLVWAGIPVLMAFVLGSRGLAELERARVRALAGTSVPRPYAVLPSAGARARWLTRVRDAQTWRDVAYLLLLLPVGIVEFTLAVTFWALALGLVALPVYYRFLPDGIYAFPGHDLRWIVVDSVPTALPWAALGVLLACLALPVTRGVATGHAWLAAALLGPSRRRMREAEAGPDIRTPEREHVVAG</sequence>
<protein>
    <submittedName>
        <fullName evidence="3">Putative sensor protein</fullName>
    </submittedName>
</protein>
<comment type="caution">
    <text evidence="3">The sequence shown here is derived from an EMBL/GenBank/DDBJ whole genome shotgun (WGS) entry which is preliminary data.</text>
</comment>
<dbReference type="Pfam" id="PF13796">
    <property type="entry name" value="Sensor"/>
    <property type="match status" value="1"/>
</dbReference>
<feature type="transmembrane region" description="Helical" evidence="1">
    <location>
        <begin position="12"/>
        <end position="37"/>
    </location>
</feature>
<evidence type="ECO:0000256" key="1">
    <source>
        <dbReference type="SAM" id="Phobius"/>
    </source>
</evidence>
<evidence type="ECO:0000259" key="2">
    <source>
        <dbReference type="Pfam" id="PF13796"/>
    </source>
</evidence>
<reference evidence="3 4" key="1">
    <citation type="submission" date="2019-07" db="EMBL/GenBank/DDBJ databases">
        <title>R&amp;d 2014.</title>
        <authorList>
            <person name="Klenk H.-P."/>
        </authorList>
    </citation>
    <scope>NUCLEOTIDE SEQUENCE [LARGE SCALE GENOMIC DNA]</scope>
    <source>
        <strain evidence="3 4">DSM 43194</strain>
    </source>
</reference>
<evidence type="ECO:0000313" key="3">
    <source>
        <dbReference type="EMBL" id="TWH22602.1"/>
    </source>
</evidence>
<accession>A0A660CGQ9</accession>
<gene>
    <name evidence="3" type="ORF">JD82_04490</name>
</gene>
<keyword evidence="1" id="KW-0472">Membrane</keyword>
<keyword evidence="1" id="KW-1133">Transmembrane helix</keyword>
<dbReference type="RefSeq" id="WP_145600865.1">
    <property type="nucleotide sequence ID" value="NZ_VLJV01000001.1"/>
</dbReference>
<feature type="transmembrane region" description="Helical" evidence="1">
    <location>
        <begin position="43"/>
        <end position="62"/>
    </location>
</feature>
<feature type="domain" description="Putative sensor" evidence="2">
    <location>
        <begin position="17"/>
        <end position="199"/>
    </location>
</feature>
<keyword evidence="4" id="KW-1185">Reference proteome</keyword>
<proteinExistence type="predicted"/>
<evidence type="ECO:0000313" key="4">
    <source>
        <dbReference type="Proteomes" id="UP000317303"/>
    </source>
</evidence>